<dbReference type="SUPFAM" id="SSF54593">
    <property type="entry name" value="Glyoxalase/Bleomycin resistance protein/Dihydroxybiphenyl dioxygenase"/>
    <property type="match status" value="1"/>
</dbReference>
<dbReference type="AlphaFoldDB" id="A0A6B3NX04"/>
<gene>
    <name evidence="2" type="ORF">G3435_14990</name>
    <name evidence="3" type="ORF">G3436_13810</name>
</gene>
<name>A0A6B3NX04_9PSED</name>
<accession>A0A6M0CTM0</accession>
<evidence type="ECO:0000313" key="5">
    <source>
        <dbReference type="Proteomes" id="UP000482634"/>
    </source>
</evidence>
<dbReference type="InterPro" id="IPR029068">
    <property type="entry name" value="Glyas_Bleomycin-R_OHBP_Dase"/>
</dbReference>
<feature type="domain" description="VOC" evidence="1">
    <location>
        <begin position="2"/>
        <end position="127"/>
    </location>
</feature>
<dbReference type="CDD" id="cd07264">
    <property type="entry name" value="VOC_like"/>
    <property type="match status" value="1"/>
</dbReference>
<accession>A0A6B3NX04</accession>
<dbReference type="InterPro" id="IPR004360">
    <property type="entry name" value="Glyas_Fos-R_dOase_dom"/>
</dbReference>
<dbReference type="Pfam" id="PF00903">
    <property type="entry name" value="Glyoxalase"/>
    <property type="match status" value="1"/>
</dbReference>
<organism evidence="3 5">
    <name type="scientific">Pseudomonas brassicae</name>
    <dbReference type="NCBI Taxonomy" id="2708063"/>
    <lineage>
        <taxon>Bacteria</taxon>
        <taxon>Pseudomonadati</taxon>
        <taxon>Pseudomonadota</taxon>
        <taxon>Gammaproteobacteria</taxon>
        <taxon>Pseudomonadales</taxon>
        <taxon>Pseudomonadaceae</taxon>
        <taxon>Pseudomonas</taxon>
    </lineage>
</organism>
<evidence type="ECO:0000313" key="2">
    <source>
        <dbReference type="EMBL" id="NER60928.1"/>
    </source>
</evidence>
<evidence type="ECO:0000259" key="1">
    <source>
        <dbReference type="PROSITE" id="PS51819"/>
    </source>
</evidence>
<dbReference type="Gene3D" id="3.10.180.10">
    <property type="entry name" value="2,3-Dihydroxybiphenyl 1,2-Dioxygenase, domain 1"/>
    <property type="match status" value="1"/>
</dbReference>
<evidence type="ECO:0000313" key="4">
    <source>
        <dbReference type="Proteomes" id="UP000480410"/>
    </source>
</evidence>
<dbReference type="PROSITE" id="PS51819">
    <property type="entry name" value="VOC"/>
    <property type="match status" value="1"/>
</dbReference>
<protein>
    <submittedName>
        <fullName evidence="3">VOC family protein</fullName>
    </submittedName>
</protein>
<keyword evidence="5" id="KW-1185">Reference proteome</keyword>
<dbReference type="EMBL" id="JAAHBU010000176">
    <property type="protein sequence ID" value="NER64750.1"/>
    <property type="molecule type" value="Genomic_DNA"/>
</dbReference>
<dbReference type="EMBL" id="JAAHBV010000320">
    <property type="protein sequence ID" value="NER60928.1"/>
    <property type="molecule type" value="Genomic_DNA"/>
</dbReference>
<sequence length="129" mass="13732">MKLGYTIVYVPDVEASLSFFENAFGLTRRFLHESGDYGELDTGPTTLAFASLELGNSNFPEGFVAASDSQRPLGMEIALVTDTVAAAHAEALVNGATELKAPETKPWGQTVSYVRCPAGVLVELCSPMS</sequence>
<dbReference type="PANTHER" id="PTHR21366">
    <property type="entry name" value="GLYOXALASE FAMILY PROTEIN"/>
    <property type="match status" value="1"/>
</dbReference>
<evidence type="ECO:0000313" key="3">
    <source>
        <dbReference type="EMBL" id="NER64750.1"/>
    </source>
</evidence>
<proteinExistence type="predicted"/>
<dbReference type="PANTHER" id="PTHR21366:SF22">
    <property type="entry name" value="VOC DOMAIN-CONTAINING PROTEIN"/>
    <property type="match status" value="1"/>
</dbReference>
<dbReference type="Proteomes" id="UP000482634">
    <property type="component" value="Unassembled WGS sequence"/>
</dbReference>
<dbReference type="RefSeq" id="WP_163945832.1">
    <property type="nucleotide sequence ID" value="NZ_JAAHBU010000176.1"/>
</dbReference>
<dbReference type="InterPro" id="IPR050383">
    <property type="entry name" value="GlyoxalaseI/FosfomycinResist"/>
</dbReference>
<dbReference type="Proteomes" id="UP000480410">
    <property type="component" value="Unassembled WGS sequence"/>
</dbReference>
<dbReference type="InterPro" id="IPR037523">
    <property type="entry name" value="VOC_core"/>
</dbReference>
<comment type="caution">
    <text evidence="3">The sequence shown here is derived from an EMBL/GenBank/DDBJ whole genome shotgun (WGS) entry which is preliminary data.</text>
</comment>
<reference evidence="4 5" key="1">
    <citation type="submission" date="2020-02" db="EMBL/GenBank/DDBJ databases">
        <title>Broccoli isolated Pseudomonas sp.</title>
        <authorList>
            <person name="Fujikawa T."/>
            <person name="Sawada H."/>
        </authorList>
    </citation>
    <scope>NUCLEOTIDE SEQUENCE [LARGE SCALE GENOMIC DNA]</scope>
    <source>
        <strain evidence="3 5">MAFF212427</strain>
        <strain evidence="2 4">MAFF212428</strain>
    </source>
</reference>